<dbReference type="InterPro" id="IPR007587">
    <property type="entry name" value="SAPS"/>
</dbReference>
<proteinExistence type="inferred from homology"/>
<evidence type="ECO:0000256" key="2">
    <source>
        <dbReference type="ARBA" id="ARBA00023306"/>
    </source>
</evidence>
<evidence type="ECO:0000256" key="3">
    <source>
        <dbReference type="SAM" id="MobiDB-lite"/>
    </source>
</evidence>
<evidence type="ECO:0000313" key="4">
    <source>
        <dbReference type="Proteomes" id="UP000046395"/>
    </source>
</evidence>
<keyword evidence="4" id="KW-1185">Reference proteome</keyword>
<sequence length="728" mass="82519">MLFVPVIWRTVVSIYVMKSRWLVRKQASTQLKPILHFEQFNMFWEQLKSEEGNFSDMLKMENMTVENVLNHPSTAQEVKFMPEDLFDFFKTKERLSELLHFALNVQSDGNKERCDTAVQILKSNNCNFVPLLLGNPENVNYLYQFLENDQSVDWFSLSMFCSFISAIIERCPAEVVTMVSGRKELFALLLKHIPYPVAARLAADFIMLFSTKRELVAPLGQTFIQELLGIEKLPDLLCIPGTQLSALFEQLFLQWREHLFITEDTEEIPQIRTVLSAPFIDQVCSVISRPGTLEESSFPYASEYAYVQGCEVLCSIIRIATTLRDFRQRRLAASRGNILASGPVYDEAETFAAIVQRAEVFFKVADRAHEIRLAEPNLTDSKPPFPNAYFATLRLLLQLGTSGTRDIDEEFACRVFIVINELYFRYCMSCYALSFANSLLIQLSFASTYDGSRELTPFLGILLTTGRIFKFILEVREHCLSYKKERGRLPASYDFIMPIAAKVDDILKDGISSFDQLPDFQPDRWGEFVESELKAHIERNASLLSFFPTALKVAEIPNPVPQVGVREMLAKQRSEFRMELMSERIPEMYGISAETLDEDSDAGNKFVFRTPKAGCFVVLQNDTLSLNSAVDVDEKEDEHVSCSVPSSLLASKKSSLQSCLRKSAAPWKDESESKSAAKVHFAPIPDRPIDRLDDVLDKTESAEAPDLFANFDDKSASGDQNSLVAPSD</sequence>
<feature type="region of interest" description="Disordered" evidence="3">
    <location>
        <begin position="708"/>
        <end position="728"/>
    </location>
</feature>
<dbReference type="GO" id="GO:0019903">
    <property type="term" value="F:protein phosphatase binding"/>
    <property type="evidence" value="ECO:0007669"/>
    <property type="project" value="InterPro"/>
</dbReference>
<comment type="similarity">
    <text evidence="1">Belongs to the SAPS family.</text>
</comment>
<dbReference type="AlphaFoldDB" id="A0A5S6QCU7"/>
<reference evidence="5" key="1">
    <citation type="submission" date="2019-12" db="UniProtKB">
        <authorList>
            <consortium name="WormBaseParasite"/>
        </authorList>
    </citation>
    <scope>IDENTIFICATION</scope>
</reference>
<accession>A0A5S6QCU7</accession>
<dbReference type="GO" id="GO:0019888">
    <property type="term" value="F:protein phosphatase regulator activity"/>
    <property type="evidence" value="ECO:0007669"/>
    <property type="project" value="TreeGrafter"/>
</dbReference>
<dbReference type="PANTHER" id="PTHR12634">
    <property type="entry name" value="SIT4 YEAST -ASSOCIATING PROTEIN-RELATED"/>
    <property type="match status" value="1"/>
</dbReference>
<keyword evidence="2" id="KW-0131">Cell cycle</keyword>
<dbReference type="Proteomes" id="UP000046395">
    <property type="component" value="Unassembled WGS sequence"/>
</dbReference>
<dbReference type="PANTHER" id="PTHR12634:SF8">
    <property type="entry name" value="FIERY MOUNTAIN, ISOFORM D"/>
    <property type="match status" value="1"/>
</dbReference>
<organism evidence="4 5">
    <name type="scientific">Trichuris muris</name>
    <name type="common">Mouse whipworm</name>
    <dbReference type="NCBI Taxonomy" id="70415"/>
    <lineage>
        <taxon>Eukaryota</taxon>
        <taxon>Metazoa</taxon>
        <taxon>Ecdysozoa</taxon>
        <taxon>Nematoda</taxon>
        <taxon>Enoplea</taxon>
        <taxon>Dorylaimia</taxon>
        <taxon>Trichinellida</taxon>
        <taxon>Trichuridae</taxon>
        <taxon>Trichuris</taxon>
    </lineage>
</organism>
<protein>
    <submittedName>
        <fullName evidence="5">Serine/threonine-protein phosphatase 4 regulatory subunit 3-like central domain-containing protein</fullName>
    </submittedName>
</protein>
<feature type="compositionally biased region" description="Basic and acidic residues" evidence="3">
    <location>
        <begin position="687"/>
        <end position="696"/>
    </location>
</feature>
<evidence type="ECO:0000313" key="5">
    <source>
        <dbReference type="WBParaSite" id="TMUE_1000005176.1"/>
    </source>
</evidence>
<evidence type="ECO:0000256" key="1">
    <source>
        <dbReference type="ARBA" id="ARBA00006180"/>
    </source>
</evidence>
<name>A0A5S6QCU7_TRIMR</name>
<dbReference type="WBParaSite" id="TMUE_1000005176.1">
    <property type="protein sequence ID" value="TMUE_1000005176.1"/>
    <property type="gene ID" value="WBGene00285262"/>
</dbReference>
<feature type="compositionally biased region" description="Polar residues" evidence="3">
    <location>
        <begin position="717"/>
        <end position="728"/>
    </location>
</feature>
<feature type="region of interest" description="Disordered" evidence="3">
    <location>
        <begin position="671"/>
        <end position="696"/>
    </location>
</feature>
<dbReference type="STRING" id="70415.A0A5S6QCU7"/>